<dbReference type="EMBL" id="CAJVPM010012306">
    <property type="protein sequence ID" value="CAG8587384.1"/>
    <property type="molecule type" value="Genomic_DNA"/>
</dbReference>
<proteinExistence type="predicted"/>
<protein>
    <submittedName>
        <fullName evidence="1">531_t:CDS:1</fullName>
    </submittedName>
</protein>
<name>A0ACA9MG50_9GLOM</name>
<comment type="caution">
    <text evidence="1">The sequence shown here is derived from an EMBL/GenBank/DDBJ whole genome shotgun (WGS) entry which is preliminary data.</text>
</comment>
<evidence type="ECO:0000313" key="2">
    <source>
        <dbReference type="Proteomes" id="UP000789860"/>
    </source>
</evidence>
<feature type="non-terminal residue" evidence="1">
    <location>
        <position position="287"/>
    </location>
</feature>
<reference evidence="1" key="1">
    <citation type="submission" date="2021-06" db="EMBL/GenBank/DDBJ databases">
        <authorList>
            <person name="Kallberg Y."/>
            <person name="Tangrot J."/>
            <person name="Rosling A."/>
        </authorList>
    </citation>
    <scope>NUCLEOTIDE SEQUENCE</scope>
    <source>
        <strain evidence="1">AU212A</strain>
    </source>
</reference>
<evidence type="ECO:0000313" key="1">
    <source>
        <dbReference type="EMBL" id="CAG8587384.1"/>
    </source>
</evidence>
<sequence length="287" mass="33543">MLYLLVQVNEGVKCVIPERVMSIEFTNNQFFDLFDAITLGQYDGREVKVFIRQKEVEGWQEVDNGLNGDLAMLEVLGFRLVKFCLVSSKNLDSPDLTQDGPDAFNILMTNSRRLLLPRHCTEKNNFDRLYNEIIELFQDQKVGWICGSHETIGKEFINRLTSALWYIDPHLSTLKAHLYYLPTLFTHSLELSISQPWTSSDIWNKVIPAVLSLIEILKNYSDYLIATATSMNELHYSDKNDYIELDDFLFEKQIYEHANIQQFLPIDVMKRYRFIKELQLTFLIGVY</sequence>
<keyword evidence="2" id="KW-1185">Reference proteome</keyword>
<organism evidence="1 2">
    <name type="scientific">Scutellospora calospora</name>
    <dbReference type="NCBI Taxonomy" id="85575"/>
    <lineage>
        <taxon>Eukaryota</taxon>
        <taxon>Fungi</taxon>
        <taxon>Fungi incertae sedis</taxon>
        <taxon>Mucoromycota</taxon>
        <taxon>Glomeromycotina</taxon>
        <taxon>Glomeromycetes</taxon>
        <taxon>Diversisporales</taxon>
        <taxon>Gigasporaceae</taxon>
        <taxon>Scutellospora</taxon>
    </lineage>
</organism>
<dbReference type="Proteomes" id="UP000789860">
    <property type="component" value="Unassembled WGS sequence"/>
</dbReference>
<gene>
    <name evidence="1" type="ORF">SCALOS_LOCUS6445</name>
</gene>
<accession>A0ACA9MG50</accession>